<evidence type="ECO:0000313" key="2">
    <source>
        <dbReference type="EMBL" id="KKM87937.1"/>
    </source>
</evidence>
<protein>
    <submittedName>
        <fullName evidence="2">Uncharacterized protein</fullName>
    </submittedName>
</protein>
<organism evidence="2">
    <name type="scientific">marine sediment metagenome</name>
    <dbReference type="NCBI Taxonomy" id="412755"/>
    <lineage>
        <taxon>unclassified sequences</taxon>
        <taxon>metagenomes</taxon>
        <taxon>ecological metagenomes</taxon>
    </lineage>
</organism>
<dbReference type="AlphaFoldDB" id="A0A0F9P3A0"/>
<feature type="region of interest" description="Disordered" evidence="1">
    <location>
        <begin position="1"/>
        <end position="20"/>
    </location>
</feature>
<evidence type="ECO:0000256" key="1">
    <source>
        <dbReference type="SAM" id="MobiDB-lite"/>
    </source>
</evidence>
<gene>
    <name evidence="2" type="ORF">LCGC14_1263960</name>
</gene>
<feature type="compositionally biased region" description="Basic residues" evidence="1">
    <location>
        <begin position="1"/>
        <end position="11"/>
    </location>
</feature>
<proteinExistence type="predicted"/>
<sequence length="83" mass="9890">MKFFWKTKKKPSPPIDHINADFHPAENIKRPSISKEMEVEDLKYHMIIRQHLLDLGSNETDPLWEALDKYLTELKECRAKKIL</sequence>
<accession>A0A0F9P3A0</accession>
<dbReference type="EMBL" id="LAZR01007030">
    <property type="protein sequence ID" value="KKM87937.1"/>
    <property type="molecule type" value="Genomic_DNA"/>
</dbReference>
<comment type="caution">
    <text evidence="2">The sequence shown here is derived from an EMBL/GenBank/DDBJ whole genome shotgun (WGS) entry which is preliminary data.</text>
</comment>
<name>A0A0F9P3A0_9ZZZZ</name>
<reference evidence="2" key="1">
    <citation type="journal article" date="2015" name="Nature">
        <title>Complex archaea that bridge the gap between prokaryotes and eukaryotes.</title>
        <authorList>
            <person name="Spang A."/>
            <person name="Saw J.H."/>
            <person name="Jorgensen S.L."/>
            <person name="Zaremba-Niedzwiedzka K."/>
            <person name="Martijn J."/>
            <person name="Lind A.E."/>
            <person name="van Eijk R."/>
            <person name="Schleper C."/>
            <person name="Guy L."/>
            <person name="Ettema T.J."/>
        </authorList>
    </citation>
    <scope>NUCLEOTIDE SEQUENCE</scope>
</reference>